<dbReference type="InterPro" id="IPR036097">
    <property type="entry name" value="HisK_dim/P_sf"/>
</dbReference>
<keyword evidence="7" id="KW-0175">Coiled coil</keyword>
<dbReference type="GO" id="GO:0009927">
    <property type="term" value="F:histidine phosphotransfer kinase activity"/>
    <property type="evidence" value="ECO:0007669"/>
    <property type="project" value="TreeGrafter"/>
</dbReference>
<dbReference type="Pfam" id="PF00512">
    <property type="entry name" value="HisKA"/>
    <property type="match status" value="1"/>
</dbReference>
<dbReference type="Gene3D" id="3.30.565.10">
    <property type="entry name" value="Histidine kinase-like ATPase, C-terminal domain"/>
    <property type="match status" value="1"/>
</dbReference>
<dbReference type="PRINTS" id="PR00344">
    <property type="entry name" value="BCTRLSENSOR"/>
</dbReference>
<accession>A0A8E2VNY9</accession>
<evidence type="ECO:0000259" key="10">
    <source>
        <dbReference type="PROSITE" id="PS50110"/>
    </source>
</evidence>
<dbReference type="SUPFAM" id="SSF52172">
    <property type="entry name" value="CheY-like"/>
    <property type="match status" value="1"/>
</dbReference>
<protein>
    <recommendedName>
        <fullName evidence="2">histidine kinase</fullName>
        <ecNumber evidence="2">2.7.13.3</ecNumber>
    </recommendedName>
</protein>
<keyword evidence="3 6" id="KW-0597">Phosphoprotein</keyword>
<dbReference type="GO" id="GO:0000155">
    <property type="term" value="F:phosphorelay sensor kinase activity"/>
    <property type="evidence" value="ECO:0007669"/>
    <property type="project" value="InterPro"/>
</dbReference>
<dbReference type="InterPro" id="IPR011006">
    <property type="entry name" value="CheY-like_superfamily"/>
</dbReference>
<dbReference type="SMART" id="SM00448">
    <property type="entry name" value="REC"/>
    <property type="match status" value="1"/>
</dbReference>
<dbReference type="EC" id="2.7.13.3" evidence="2"/>
<dbReference type="InterPro" id="IPR035965">
    <property type="entry name" value="PAS-like_dom_sf"/>
</dbReference>
<comment type="caution">
    <text evidence="11">The sequence shown here is derived from an EMBL/GenBank/DDBJ whole genome shotgun (WGS) entry which is preliminary data.</text>
</comment>
<keyword evidence="4" id="KW-0808">Transferase</keyword>
<dbReference type="GO" id="GO:0005886">
    <property type="term" value="C:plasma membrane"/>
    <property type="evidence" value="ECO:0007669"/>
    <property type="project" value="TreeGrafter"/>
</dbReference>
<dbReference type="InterPro" id="IPR036890">
    <property type="entry name" value="HATPase_C_sf"/>
</dbReference>
<dbReference type="CDD" id="cd00156">
    <property type="entry name" value="REC"/>
    <property type="match status" value="1"/>
</dbReference>
<feature type="domain" description="Histidine kinase" evidence="9">
    <location>
        <begin position="390"/>
        <end position="602"/>
    </location>
</feature>
<dbReference type="AlphaFoldDB" id="A0A8E2VNY9"/>
<dbReference type="PANTHER" id="PTHR43047:SF9">
    <property type="entry name" value="HISTIDINE KINASE"/>
    <property type="match status" value="1"/>
</dbReference>
<gene>
    <name evidence="11" type="ORF">C8N38_101473</name>
</gene>
<dbReference type="SUPFAM" id="SSF55785">
    <property type="entry name" value="PYP-like sensor domain (PAS domain)"/>
    <property type="match status" value="1"/>
</dbReference>
<feature type="coiled-coil region" evidence="7">
    <location>
        <begin position="59"/>
        <end position="96"/>
    </location>
</feature>
<dbReference type="InterPro" id="IPR001789">
    <property type="entry name" value="Sig_transdc_resp-reg_receiver"/>
</dbReference>
<feature type="domain" description="Response regulatory" evidence="10">
    <location>
        <begin position="621"/>
        <end position="736"/>
    </location>
</feature>
<evidence type="ECO:0000256" key="1">
    <source>
        <dbReference type="ARBA" id="ARBA00000085"/>
    </source>
</evidence>
<dbReference type="InterPro" id="IPR004358">
    <property type="entry name" value="Sig_transdc_His_kin-like_C"/>
</dbReference>
<dbReference type="Gene3D" id="3.30.450.20">
    <property type="entry name" value="PAS domain"/>
    <property type="match status" value="1"/>
</dbReference>
<dbReference type="SMART" id="SM00387">
    <property type="entry name" value="HATPase_c"/>
    <property type="match status" value="1"/>
</dbReference>
<dbReference type="PROSITE" id="PS50109">
    <property type="entry name" value="HIS_KIN"/>
    <property type="match status" value="1"/>
</dbReference>
<evidence type="ECO:0000256" key="2">
    <source>
        <dbReference type="ARBA" id="ARBA00012438"/>
    </source>
</evidence>
<evidence type="ECO:0000313" key="11">
    <source>
        <dbReference type="EMBL" id="PTW52168.1"/>
    </source>
</evidence>
<reference evidence="11 12" key="1">
    <citation type="submission" date="2018-04" db="EMBL/GenBank/DDBJ databases">
        <title>Genomic Encyclopedia of Archaeal and Bacterial Type Strains, Phase II (KMG-II): from individual species to whole genera.</title>
        <authorList>
            <person name="Goeker M."/>
        </authorList>
    </citation>
    <scope>NUCLEOTIDE SEQUENCE [LARGE SCALE GENOMIC DNA]</scope>
    <source>
        <strain evidence="11 12">DSM 19783</strain>
    </source>
</reference>
<keyword evidence="5 11" id="KW-0418">Kinase</keyword>
<dbReference type="Proteomes" id="UP000244037">
    <property type="component" value="Unassembled WGS sequence"/>
</dbReference>
<dbReference type="CDD" id="cd00075">
    <property type="entry name" value="HATPase"/>
    <property type="match status" value="1"/>
</dbReference>
<dbReference type="PANTHER" id="PTHR43047">
    <property type="entry name" value="TWO-COMPONENT HISTIDINE PROTEIN KINASE"/>
    <property type="match status" value="1"/>
</dbReference>
<dbReference type="Pfam" id="PF02518">
    <property type="entry name" value="HATPase_c"/>
    <property type="match status" value="1"/>
</dbReference>
<proteinExistence type="predicted"/>
<feature type="region of interest" description="Disordered" evidence="8">
    <location>
        <begin position="1"/>
        <end position="26"/>
    </location>
</feature>
<dbReference type="Pfam" id="PF00072">
    <property type="entry name" value="Response_reg"/>
    <property type="match status" value="1"/>
</dbReference>
<evidence type="ECO:0000256" key="6">
    <source>
        <dbReference type="PROSITE-ProRule" id="PRU00169"/>
    </source>
</evidence>
<evidence type="ECO:0000256" key="3">
    <source>
        <dbReference type="ARBA" id="ARBA00022553"/>
    </source>
</evidence>
<dbReference type="InterPro" id="IPR003594">
    <property type="entry name" value="HATPase_dom"/>
</dbReference>
<sequence length="743" mass="81764">MSDRLIRPPDPPAHRPEDRPEDQTERVHRIARLLTARRADASAPEGPGPSLTDRAVLLADEVRARTDELEHALDLLNESNARLAAANRATEAARADLANAIETLQEGFALFDEADHLVLCNSRFVMQMPDVREQLRPGLGFQAYVEAVSRSRFLTLPDGDTAADWADRRIARHRDNLHTVINISLLGHRWIQVSDHRTQDGKTVILQTDITDIMRSERRERSRMLDDQARMVRATLEHINQGVCIFDPEKRLVGWNRKVGAMLSIPVAQFRLGADFDRLFGQLAADPALQFDTDPEALLTWVHRTDRRPPLQFGLARGEALVLEALAEEMPDRGFVISFSDVTAARRAAGALAEAKTHLEQRVLERTLDLEDALSVAERANASKSRFVAAASHDLLQPLSAARLYVSSIVEDLAQPDHREVLSRAETALESVEGILEALLDISTLDSGQAAISPEPVGIRDLFARLQTGFAPHAALKGLDLRVMPRDLTVRTDPGYIRRILQNLVSNAIRYTETGRVLVGARRQGASLRLEVWDTGPGIAEEDQEAIFREFHRLNARASASEGMGLGLAIVERACARLGHPLGLWSRPGRGSGFFVTVPLAEPAPVGPPAQPLPEAAPGLVALLIEDDPEIRRALPMLVRRWGVDVLDVADADEALALLAEIDLKPDAALIDDRLGTGTGLEALDRIEARYGPIPARIVSANRSPDFAAACRARGVQILPKPLSPEPLRAFFADVSRRRNGQD</sequence>
<dbReference type="OrthoDB" id="9764438at2"/>
<dbReference type="FunFam" id="3.30.565.10:FF:000049">
    <property type="entry name" value="Two-component sensor histidine kinase"/>
    <property type="match status" value="1"/>
</dbReference>
<evidence type="ECO:0000256" key="4">
    <source>
        <dbReference type="ARBA" id="ARBA00022679"/>
    </source>
</evidence>
<dbReference type="SUPFAM" id="SSF47384">
    <property type="entry name" value="Homodimeric domain of signal transducing histidine kinase"/>
    <property type="match status" value="1"/>
</dbReference>
<dbReference type="InterPro" id="IPR003661">
    <property type="entry name" value="HisK_dim/P_dom"/>
</dbReference>
<dbReference type="SMART" id="SM00388">
    <property type="entry name" value="HisKA"/>
    <property type="match status" value="1"/>
</dbReference>
<dbReference type="InterPro" id="IPR005467">
    <property type="entry name" value="His_kinase_dom"/>
</dbReference>
<evidence type="ECO:0000259" key="9">
    <source>
        <dbReference type="PROSITE" id="PS50109"/>
    </source>
</evidence>
<dbReference type="RefSeq" id="WP_108023519.1">
    <property type="nucleotide sequence ID" value="NZ_QAYC01000001.1"/>
</dbReference>
<feature type="modified residue" description="4-aspartylphosphate" evidence="6">
    <location>
        <position position="672"/>
    </location>
</feature>
<dbReference type="PROSITE" id="PS50110">
    <property type="entry name" value="RESPONSE_REGULATORY"/>
    <property type="match status" value="1"/>
</dbReference>
<dbReference type="SUPFAM" id="SSF55874">
    <property type="entry name" value="ATPase domain of HSP90 chaperone/DNA topoisomerase II/histidine kinase"/>
    <property type="match status" value="1"/>
</dbReference>
<name>A0A8E2VNY9_9RHOB</name>
<evidence type="ECO:0000256" key="7">
    <source>
        <dbReference type="SAM" id="Coils"/>
    </source>
</evidence>
<evidence type="ECO:0000256" key="5">
    <source>
        <dbReference type="ARBA" id="ARBA00022777"/>
    </source>
</evidence>
<evidence type="ECO:0000313" key="12">
    <source>
        <dbReference type="Proteomes" id="UP000244037"/>
    </source>
</evidence>
<dbReference type="Pfam" id="PF12860">
    <property type="entry name" value="PAS_7"/>
    <property type="match status" value="2"/>
</dbReference>
<dbReference type="Gene3D" id="1.10.287.130">
    <property type="match status" value="1"/>
</dbReference>
<keyword evidence="12" id="KW-1185">Reference proteome</keyword>
<dbReference type="EMBL" id="QAYC01000001">
    <property type="protein sequence ID" value="PTW52168.1"/>
    <property type="molecule type" value="Genomic_DNA"/>
</dbReference>
<evidence type="ECO:0000256" key="8">
    <source>
        <dbReference type="SAM" id="MobiDB-lite"/>
    </source>
</evidence>
<comment type="catalytic activity">
    <reaction evidence="1">
        <text>ATP + protein L-histidine = ADP + protein N-phospho-L-histidine.</text>
        <dbReference type="EC" id="2.7.13.3"/>
    </reaction>
</comment>
<dbReference type="Gene3D" id="3.40.50.2300">
    <property type="match status" value="1"/>
</dbReference>
<dbReference type="CDD" id="cd00082">
    <property type="entry name" value="HisKA"/>
    <property type="match status" value="1"/>
</dbReference>
<organism evidence="11 12">
    <name type="scientific">Rhodovulum kholense</name>
    <dbReference type="NCBI Taxonomy" id="453584"/>
    <lineage>
        <taxon>Bacteria</taxon>
        <taxon>Pseudomonadati</taxon>
        <taxon>Pseudomonadota</taxon>
        <taxon>Alphaproteobacteria</taxon>
        <taxon>Rhodobacterales</taxon>
        <taxon>Paracoccaceae</taxon>
        <taxon>Rhodovulum</taxon>
    </lineage>
</organism>